<accession>A0AAV2B7H6</accession>
<dbReference type="AlphaFoldDB" id="A0AAV2B7H6"/>
<dbReference type="Proteomes" id="UP001497382">
    <property type="component" value="Unassembled WGS sequence"/>
</dbReference>
<keyword evidence="3 6" id="KW-0812">Transmembrane</keyword>
<keyword evidence="5 6" id="KW-0472">Membrane</keyword>
<dbReference type="GO" id="GO:0016020">
    <property type="term" value="C:membrane"/>
    <property type="evidence" value="ECO:0007669"/>
    <property type="project" value="UniProtKB-SubCell"/>
</dbReference>
<dbReference type="GO" id="GO:0004521">
    <property type="term" value="F:RNA endonuclease activity"/>
    <property type="evidence" value="ECO:0007669"/>
    <property type="project" value="InterPro"/>
</dbReference>
<comment type="subcellular location">
    <subcellularLocation>
        <location evidence="1">Membrane</location>
        <topology evidence="1">Multi-pass membrane protein</topology>
    </subcellularLocation>
</comment>
<evidence type="ECO:0000256" key="4">
    <source>
        <dbReference type="ARBA" id="ARBA00022989"/>
    </source>
</evidence>
<proteinExistence type="inferred from homology"/>
<comment type="similarity">
    <text evidence="2">Belongs to the RNase K family.</text>
</comment>
<comment type="caution">
    <text evidence="7">The sequence shown here is derived from an EMBL/GenBank/DDBJ whole genome shotgun (WGS) entry which is preliminary data.</text>
</comment>
<dbReference type="InterPro" id="IPR026770">
    <property type="entry name" value="RNase_K"/>
</dbReference>
<evidence type="ECO:0000313" key="7">
    <source>
        <dbReference type="EMBL" id="CAL1292183.1"/>
    </source>
</evidence>
<dbReference type="EMBL" id="CAXIEN010000301">
    <property type="protein sequence ID" value="CAL1292183.1"/>
    <property type="molecule type" value="Genomic_DNA"/>
</dbReference>
<evidence type="ECO:0000313" key="8">
    <source>
        <dbReference type="Proteomes" id="UP001497382"/>
    </source>
</evidence>
<protein>
    <submittedName>
        <fullName evidence="7">Uncharacterized protein</fullName>
    </submittedName>
</protein>
<evidence type="ECO:0000256" key="2">
    <source>
        <dbReference type="ARBA" id="ARBA00008458"/>
    </source>
</evidence>
<evidence type="ECO:0000256" key="3">
    <source>
        <dbReference type="ARBA" id="ARBA00022692"/>
    </source>
</evidence>
<keyword evidence="8" id="KW-1185">Reference proteome</keyword>
<name>A0AAV2B7H6_9ARAC</name>
<evidence type="ECO:0000256" key="6">
    <source>
        <dbReference type="SAM" id="Phobius"/>
    </source>
</evidence>
<reference evidence="7 8" key="1">
    <citation type="submission" date="2024-04" db="EMBL/GenBank/DDBJ databases">
        <authorList>
            <person name="Rising A."/>
            <person name="Reimegard J."/>
            <person name="Sonavane S."/>
            <person name="Akerstrom W."/>
            <person name="Nylinder S."/>
            <person name="Hedman E."/>
            <person name="Kallberg Y."/>
        </authorList>
    </citation>
    <scope>NUCLEOTIDE SEQUENCE [LARGE SCALE GENOMIC DNA]</scope>
</reference>
<evidence type="ECO:0000256" key="1">
    <source>
        <dbReference type="ARBA" id="ARBA00004141"/>
    </source>
</evidence>
<feature type="transmembrane region" description="Helical" evidence="6">
    <location>
        <begin position="66"/>
        <end position="90"/>
    </location>
</feature>
<dbReference type="PANTHER" id="PTHR31733">
    <property type="entry name" value="RIBONUCLEASE KAPPA"/>
    <property type="match status" value="1"/>
</dbReference>
<organism evidence="7 8">
    <name type="scientific">Larinioides sclopetarius</name>
    <dbReference type="NCBI Taxonomy" id="280406"/>
    <lineage>
        <taxon>Eukaryota</taxon>
        <taxon>Metazoa</taxon>
        <taxon>Ecdysozoa</taxon>
        <taxon>Arthropoda</taxon>
        <taxon>Chelicerata</taxon>
        <taxon>Arachnida</taxon>
        <taxon>Araneae</taxon>
        <taxon>Araneomorphae</taxon>
        <taxon>Entelegynae</taxon>
        <taxon>Araneoidea</taxon>
        <taxon>Araneidae</taxon>
        <taxon>Larinioides</taxon>
    </lineage>
</organism>
<feature type="transmembrane region" description="Helical" evidence="6">
    <location>
        <begin position="12"/>
        <end position="36"/>
    </location>
</feature>
<sequence length="98" mass="11152">MVSLRFCGPKLSICCSILSVWGIIMLVLLGIFLGVYSAAFAEDLDLEEILDKPDFVMRMKNEYTQNSYNCLIAACLYVLSFCISVWQFYLNRRATSTT</sequence>
<gene>
    <name evidence="7" type="ORF">LARSCL_LOCUS17523</name>
</gene>
<keyword evidence="4 6" id="KW-1133">Transmembrane helix</keyword>
<evidence type="ECO:0000256" key="5">
    <source>
        <dbReference type="ARBA" id="ARBA00023136"/>
    </source>
</evidence>